<dbReference type="OrthoDB" id="973205at2"/>
<dbReference type="STRING" id="947013.SAMN04488109_0256"/>
<feature type="transmembrane region" description="Helical" evidence="6">
    <location>
        <begin position="335"/>
        <end position="359"/>
    </location>
</feature>
<evidence type="ECO:0000256" key="3">
    <source>
        <dbReference type="ARBA" id="ARBA00022692"/>
    </source>
</evidence>
<evidence type="ECO:0000313" key="10">
    <source>
        <dbReference type="Proteomes" id="UP000184212"/>
    </source>
</evidence>
<dbReference type="Proteomes" id="UP000184212">
    <property type="component" value="Unassembled WGS sequence"/>
</dbReference>
<proteinExistence type="predicted"/>
<sequence>MMSTIFRIALRHARKFKTYTLINIGGLALGLASSIAILHFVAEEFSYDKFHRASDNVYRLNTVTQTPTGTQVQAAGTPLLAPTLMADLPEVEAAVRLRHADDVLIEIGDRKFYETKVFYADSNFFKVLTFPLAHGNPNTALKELNTAVITTAFAKKYFGDQDPINKTIKVDNLLVQVSGVTLPAGKSHFDFDMLISFETFTPPKRTFVSLASWEWTSFPTYVRLREGSNKAEVEAKFPAFIRKYRSREDAGKVNYQLQPIKDVYLHSRNILERDGISTKGDYTYTIGLAAIAFLIMGIAGFNFANLSTALAVYRVKETGIKRSLGSSRMEIFSQFIFESIFNAAISLLLGMVMLQVGIGKLEILFGTGLSLTMATHREWLPLYMALVLVIGCLGGLHPAIFLSGLKPRLALKGTNAFHQRSGRLSFKKSIIVFQFFVTAVLIAGSLSIKRQIDFVRSKDLGYNQAGIIVLHVPDEQLRKLYATLRDKLSGNANVLGVSASRDLFDGQQGITDVEEVGRSEDPRMISMFRMYPNFVETMGIEMAMGRTFTEPLHDSTSFILNEAAVKMFGWDKKTVIGKKLSSYGQTGEVIGVVKDFHFTSLHAAIAPLILLVPKTKVEYLYVRVAAGDLNNTLSSLASDWKAIAPHLPFDYLMLDEHVGQLYRQDERLSQLIFVFCGLSVFLACLGLYGVMSLMAEARTKEIGIRKVLGASVSAITALLSGEFMVLVFIASLIALPTSYYFLEQWLNAFAYRISLPIDLLILSVLLSSALAGLAVSFRSIKAARANPVDSIKSE</sequence>
<evidence type="ECO:0000256" key="4">
    <source>
        <dbReference type="ARBA" id="ARBA00022989"/>
    </source>
</evidence>
<dbReference type="EMBL" id="FQWQ01000001">
    <property type="protein sequence ID" value="SHG43350.1"/>
    <property type="molecule type" value="Genomic_DNA"/>
</dbReference>
<dbReference type="Pfam" id="PF02687">
    <property type="entry name" value="FtsX"/>
    <property type="match status" value="2"/>
</dbReference>
<feature type="transmembrane region" description="Helical" evidence="6">
    <location>
        <begin position="282"/>
        <end position="315"/>
    </location>
</feature>
<protein>
    <submittedName>
        <fullName evidence="9">Putative ABC transport system permease protein</fullName>
    </submittedName>
</protein>
<feature type="domain" description="MacB-like periplasmic core" evidence="8">
    <location>
        <begin position="20"/>
        <end position="237"/>
    </location>
</feature>
<organism evidence="9 10">
    <name type="scientific">Chryseolinea serpens</name>
    <dbReference type="NCBI Taxonomy" id="947013"/>
    <lineage>
        <taxon>Bacteria</taxon>
        <taxon>Pseudomonadati</taxon>
        <taxon>Bacteroidota</taxon>
        <taxon>Cytophagia</taxon>
        <taxon>Cytophagales</taxon>
        <taxon>Fulvivirgaceae</taxon>
        <taxon>Chryseolinea</taxon>
    </lineage>
</organism>
<name>A0A1M5JST1_9BACT</name>
<dbReference type="RefSeq" id="WP_084137834.1">
    <property type="nucleotide sequence ID" value="NZ_FQWQ01000001.1"/>
</dbReference>
<evidence type="ECO:0000313" key="9">
    <source>
        <dbReference type="EMBL" id="SHG43350.1"/>
    </source>
</evidence>
<dbReference type="GO" id="GO:0022857">
    <property type="term" value="F:transmembrane transporter activity"/>
    <property type="evidence" value="ECO:0007669"/>
    <property type="project" value="TreeGrafter"/>
</dbReference>
<comment type="subcellular location">
    <subcellularLocation>
        <location evidence="1">Cell membrane</location>
        <topology evidence="1">Multi-pass membrane protein</topology>
    </subcellularLocation>
</comment>
<feature type="transmembrane region" description="Helical" evidence="6">
    <location>
        <begin position="379"/>
        <end position="402"/>
    </location>
</feature>
<evidence type="ECO:0000259" key="7">
    <source>
        <dbReference type="Pfam" id="PF02687"/>
    </source>
</evidence>
<feature type="domain" description="ABC3 transporter permease C-terminal" evidence="7">
    <location>
        <begin position="674"/>
        <end position="787"/>
    </location>
</feature>
<gene>
    <name evidence="9" type="ORF">SAMN04488109_0256</name>
</gene>
<evidence type="ECO:0000256" key="2">
    <source>
        <dbReference type="ARBA" id="ARBA00022475"/>
    </source>
</evidence>
<reference evidence="9 10" key="1">
    <citation type="submission" date="2016-11" db="EMBL/GenBank/DDBJ databases">
        <authorList>
            <person name="Jaros S."/>
            <person name="Januszkiewicz K."/>
            <person name="Wedrychowicz H."/>
        </authorList>
    </citation>
    <scope>NUCLEOTIDE SEQUENCE [LARGE SCALE GENOMIC DNA]</scope>
    <source>
        <strain evidence="9 10">DSM 24574</strain>
    </source>
</reference>
<keyword evidence="5 6" id="KW-0472">Membrane</keyword>
<dbReference type="InterPro" id="IPR003838">
    <property type="entry name" value="ABC3_permease_C"/>
</dbReference>
<feature type="domain" description="ABC3 transporter permease C-terminal" evidence="7">
    <location>
        <begin position="290"/>
        <end position="404"/>
    </location>
</feature>
<dbReference type="PANTHER" id="PTHR30572:SF18">
    <property type="entry name" value="ABC-TYPE MACROLIDE FAMILY EXPORT SYSTEM PERMEASE COMPONENT 2"/>
    <property type="match status" value="1"/>
</dbReference>
<feature type="transmembrane region" description="Helical" evidence="6">
    <location>
        <begin position="671"/>
        <end position="695"/>
    </location>
</feature>
<keyword evidence="2" id="KW-1003">Cell membrane</keyword>
<evidence type="ECO:0000256" key="5">
    <source>
        <dbReference type="ARBA" id="ARBA00023136"/>
    </source>
</evidence>
<dbReference type="PANTHER" id="PTHR30572">
    <property type="entry name" value="MEMBRANE COMPONENT OF TRANSPORTER-RELATED"/>
    <property type="match status" value="1"/>
</dbReference>
<evidence type="ECO:0000256" key="1">
    <source>
        <dbReference type="ARBA" id="ARBA00004651"/>
    </source>
</evidence>
<feature type="transmembrane region" description="Helical" evidence="6">
    <location>
        <begin position="707"/>
        <end position="733"/>
    </location>
</feature>
<evidence type="ECO:0000256" key="6">
    <source>
        <dbReference type="SAM" id="Phobius"/>
    </source>
</evidence>
<feature type="transmembrane region" description="Helical" evidence="6">
    <location>
        <begin position="430"/>
        <end position="448"/>
    </location>
</feature>
<dbReference type="InterPro" id="IPR025857">
    <property type="entry name" value="MacB_PCD"/>
</dbReference>
<dbReference type="GO" id="GO:0005886">
    <property type="term" value="C:plasma membrane"/>
    <property type="evidence" value="ECO:0007669"/>
    <property type="project" value="UniProtKB-SubCell"/>
</dbReference>
<accession>A0A1M5JST1</accession>
<feature type="transmembrane region" description="Helical" evidence="6">
    <location>
        <begin position="753"/>
        <end position="775"/>
    </location>
</feature>
<dbReference type="Pfam" id="PF12704">
    <property type="entry name" value="MacB_PCD"/>
    <property type="match status" value="1"/>
</dbReference>
<keyword evidence="10" id="KW-1185">Reference proteome</keyword>
<dbReference type="InterPro" id="IPR050250">
    <property type="entry name" value="Macrolide_Exporter_MacB"/>
</dbReference>
<evidence type="ECO:0000259" key="8">
    <source>
        <dbReference type="Pfam" id="PF12704"/>
    </source>
</evidence>
<keyword evidence="3 6" id="KW-0812">Transmembrane</keyword>
<keyword evidence="4 6" id="KW-1133">Transmembrane helix</keyword>
<feature type="transmembrane region" description="Helical" evidence="6">
    <location>
        <begin position="21"/>
        <end position="42"/>
    </location>
</feature>
<dbReference type="AlphaFoldDB" id="A0A1M5JST1"/>